<comment type="caution">
    <text evidence="1">The sequence shown here is derived from an EMBL/GenBank/DDBJ whole genome shotgun (WGS) entry which is preliminary data.</text>
</comment>
<keyword evidence="2" id="KW-1185">Reference proteome</keyword>
<evidence type="ECO:0000313" key="1">
    <source>
        <dbReference type="EMBL" id="MBC5737955.1"/>
    </source>
</evidence>
<dbReference type="AlphaFoldDB" id="A0A8J6JPL8"/>
<dbReference type="RefSeq" id="WP_186919734.1">
    <property type="nucleotide sequence ID" value="NZ_JACOPQ010000010.1"/>
</dbReference>
<reference evidence="1" key="1">
    <citation type="submission" date="2020-08" db="EMBL/GenBank/DDBJ databases">
        <title>Genome public.</title>
        <authorList>
            <person name="Liu C."/>
            <person name="Sun Q."/>
        </authorList>
    </citation>
    <scope>NUCLEOTIDE SEQUENCE</scope>
    <source>
        <strain evidence="1">NSJ-52</strain>
    </source>
</reference>
<dbReference type="Proteomes" id="UP000607645">
    <property type="component" value="Unassembled WGS sequence"/>
</dbReference>
<organism evidence="1 2">
    <name type="scientific">Lawsonibacter faecis</name>
    <dbReference type="NCBI Taxonomy" id="2763052"/>
    <lineage>
        <taxon>Bacteria</taxon>
        <taxon>Bacillati</taxon>
        <taxon>Bacillota</taxon>
        <taxon>Clostridia</taxon>
        <taxon>Eubacteriales</taxon>
        <taxon>Oscillospiraceae</taxon>
        <taxon>Lawsonibacter</taxon>
    </lineage>
</organism>
<dbReference type="EMBL" id="JACOPQ010000010">
    <property type="protein sequence ID" value="MBC5737955.1"/>
    <property type="molecule type" value="Genomic_DNA"/>
</dbReference>
<accession>A0A8J6JPL8</accession>
<proteinExistence type="predicted"/>
<gene>
    <name evidence="1" type="ORF">H8S62_13160</name>
</gene>
<sequence length="181" mass="20245">MSADALEQYLNAMGIIGCNVNPYLPALDDLGFCWQDMTALLDRQGLFTAKVYRRRTVYLSPEVYHLLRQLRARRPMPPDAAALHAVLGGSPPLETGELKRLSQLDGRTYAKAFDFLMEHLYITAIRSGRRLNENWSTLLYGTAEAWEAQAPPARSCDDPAAALRAILGRTLPETEVAKLLR</sequence>
<name>A0A8J6JPL8_9FIRM</name>
<protein>
    <submittedName>
        <fullName evidence="1">Uncharacterized protein</fullName>
    </submittedName>
</protein>
<evidence type="ECO:0000313" key="2">
    <source>
        <dbReference type="Proteomes" id="UP000607645"/>
    </source>
</evidence>